<dbReference type="AlphaFoldDB" id="A0A2S5JKZ2"/>
<comment type="function">
    <text evidence="12">Catalyzes the condensation of the acetyl group of acetyl-CoA with 3-methyl-2-oxobutanoate (2-ketoisovalerate) to form 3-carboxy-3-hydroxy-4-methylpentanoate (2-isopropylmalate).</text>
</comment>
<dbReference type="SUPFAM" id="SSF110921">
    <property type="entry name" value="2-isopropylmalate synthase LeuA, allosteric (dimerisation) domain"/>
    <property type="match status" value="1"/>
</dbReference>
<evidence type="ECO:0000256" key="3">
    <source>
        <dbReference type="ARBA" id="ARBA00012973"/>
    </source>
</evidence>
<keyword evidence="8 12" id="KW-0479">Metal-binding</keyword>
<dbReference type="PROSITE" id="PS00815">
    <property type="entry name" value="AIPM_HOMOCIT_SYNTH_1"/>
    <property type="match status" value="1"/>
</dbReference>
<evidence type="ECO:0000313" key="15">
    <source>
        <dbReference type="Proteomes" id="UP000239736"/>
    </source>
</evidence>
<feature type="binding site" evidence="12">
    <location>
        <position position="206"/>
    </location>
    <ligand>
        <name>Mn(2+)</name>
        <dbReference type="ChEBI" id="CHEBI:29035"/>
    </ligand>
</feature>
<comment type="subunit">
    <text evidence="12">Homodimer.</text>
</comment>
<dbReference type="InterPro" id="IPR005671">
    <property type="entry name" value="LeuA_bact_synth"/>
</dbReference>
<keyword evidence="5 12" id="KW-0432">Leucine biosynthesis</keyword>
<accession>A0A2S5JKZ2</accession>
<gene>
    <name evidence="12" type="primary">leuA</name>
    <name evidence="14" type="ORF">LV82_00022</name>
</gene>
<dbReference type="Proteomes" id="UP000239736">
    <property type="component" value="Unassembled WGS sequence"/>
</dbReference>
<feature type="region of interest" description="Regulatory domain" evidence="12">
    <location>
        <begin position="396"/>
        <end position="519"/>
    </location>
</feature>
<dbReference type="PANTHER" id="PTHR10277:SF9">
    <property type="entry name" value="2-ISOPROPYLMALATE SYNTHASE 1, CHLOROPLASTIC-RELATED"/>
    <property type="match status" value="1"/>
</dbReference>
<dbReference type="GO" id="GO:0009098">
    <property type="term" value="P:L-leucine biosynthetic process"/>
    <property type="evidence" value="ECO:0007669"/>
    <property type="project" value="UniProtKB-UniRule"/>
</dbReference>
<dbReference type="InterPro" id="IPR013709">
    <property type="entry name" value="2-isopropylmalate_synth_dimer"/>
</dbReference>
<dbReference type="Gene3D" id="3.30.160.270">
    <property type="match status" value="1"/>
</dbReference>
<evidence type="ECO:0000256" key="10">
    <source>
        <dbReference type="ARBA" id="ARBA00023304"/>
    </source>
</evidence>
<evidence type="ECO:0000256" key="4">
    <source>
        <dbReference type="ARBA" id="ARBA00018198"/>
    </source>
</evidence>
<dbReference type="InterPro" id="IPR054691">
    <property type="entry name" value="LeuA/HCS_post-cat"/>
</dbReference>
<organism evidence="14 15">
    <name type="scientific">Albidovulum inexpectatum</name>
    <dbReference type="NCBI Taxonomy" id="196587"/>
    <lineage>
        <taxon>Bacteria</taxon>
        <taxon>Pseudomonadati</taxon>
        <taxon>Pseudomonadota</taxon>
        <taxon>Alphaproteobacteria</taxon>
        <taxon>Rhodobacterales</taxon>
        <taxon>Paracoccaceae</taxon>
        <taxon>Albidovulum</taxon>
    </lineage>
</organism>
<dbReference type="InterPro" id="IPR013785">
    <property type="entry name" value="Aldolase_TIM"/>
</dbReference>
<dbReference type="EC" id="2.3.3.13" evidence="3 12"/>
<dbReference type="InterPro" id="IPR050073">
    <property type="entry name" value="2-IPM_HCS-like"/>
</dbReference>
<evidence type="ECO:0000256" key="9">
    <source>
        <dbReference type="ARBA" id="ARBA00023211"/>
    </source>
</evidence>
<dbReference type="GO" id="GO:0003852">
    <property type="term" value="F:2-isopropylmalate synthase activity"/>
    <property type="evidence" value="ECO:0007669"/>
    <property type="project" value="UniProtKB-UniRule"/>
</dbReference>
<sequence length="519" mass="56595">MTDKTTQERVLIFDTTLRDGEQSPGATMTHEEKLEIAALLDEMGVDIIEAGFPIASEGDFEAVSAIARQTKNAVICGLARANFKDIDRCWEAVRHARRPRIHTFIGTSPLHRAIPNLDQDQMAELIHETVSHARNLCDDVQWSPMDATRTEHDYLCRVVEIAIKAGATTINIPDTVGYTAPRESAALIRMLKERVPGADTVVFATHCHDDLGMATANALAAVEAGARQIECTINGLGERAGNTALEEVVMALKVRNDIMPFYTNVDTTKIMNISRRVAAVSGFPVQYNKAIVGKNAFAHESGIHQDGMLKNSQTFEIMRPEDVGLSSTSLVLGKHSGRAALRAKLRDLGYELADNQLNDVFVRFKALADRKKEVYDDDLIALMTDQTSEGTGAHLQVKFLRVICGTEAPQSADLILTIDGEDHQVTAQGDGPVDATFNAIKKLFPHEARLALYQVHAVTEGTDAQATVSVRLEEGGKIVTGQASDTDTVVASAKAYVSALNNLIVRRAKTRPEDAEKLT</sequence>
<dbReference type="EMBL" id="PRDS01000001">
    <property type="protein sequence ID" value="PPB82102.1"/>
    <property type="molecule type" value="Genomic_DNA"/>
</dbReference>
<feature type="domain" description="Pyruvate carboxyltransferase" evidence="13">
    <location>
        <begin position="10"/>
        <end position="271"/>
    </location>
</feature>
<dbReference type="GO" id="GO:0030145">
    <property type="term" value="F:manganese ion binding"/>
    <property type="evidence" value="ECO:0007669"/>
    <property type="project" value="UniProtKB-UniRule"/>
</dbReference>
<keyword evidence="10 12" id="KW-0100">Branched-chain amino acid biosynthesis</keyword>
<dbReference type="GO" id="GO:0005829">
    <property type="term" value="C:cytosol"/>
    <property type="evidence" value="ECO:0007669"/>
    <property type="project" value="TreeGrafter"/>
</dbReference>
<dbReference type="NCBIfam" id="NF002087">
    <property type="entry name" value="PRK00915.1-4"/>
    <property type="match status" value="1"/>
</dbReference>
<dbReference type="PROSITE" id="PS00816">
    <property type="entry name" value="AIPM_HOMOCIT_SYNTH_2"/>
    <property type="match status" value="1"/>
</dbReference>
<dbReference type="CDD" id="cd07940">
    <property type="entry name" value="DRE_TIM_IPMS"/>
    <property type="match status" value="1"/>
</dbReference>
<comment type="catalytic activity">
    <reaction evidence="12">
        <text>3-methyl-2-oxobutanoate + acetyl-CoA + H2O = (2S)-2-isopropylmalate + CoA + H(+)</text>
        <dbReference type="Rhea" id="RHEA:21524"/>
        <dbReference type="ChEBI" id="CHEBI:1178"/>
        <dbReference type="ChEBI" id="CHEBI:11851"/>
        <dbReference type="ChEBI" id="CHEBI:15377"/>
        <dbReference type="ChEBI" id="CHEBI:15378"/>
        <dbReference type="ChEBI" id="CHEBI:57287"/>
        <dbReference type="ChEBI" id="CHEBI:57288"/>
        <dbReference type="EC" id="2.3.3.13"/>
    </reaction>
</comment>
<comment type="caution">
    <text evidence="14">The sequence shown here is derived from an EMBL/GenBank/DDBJ whole genome shotgun (WGS) entry which is preliminary data.</text>
</comment>
<dbReference type="GO" id="GO:0003985">
    <property type="term" value="F:acetyl-CoA C-acetyltransferase activity"/>
    <property type="evidence" value="ECO:0007669"/>
    <property type="project" value="UniProtKB-UniRule"/>
</dbReference>
<evidence type="ECO:0000256" key="7">
    <source>
        <dbReference type="ARBA" id="ARBA00022679"/>
    </source>
</evidence>
<evidence type="ECO:0000256" key="5">
    <source>
        <dbReference type="ARBA" id="ARBA00022430"/>
    </source>
</evidence>
<comment type="cofactor">
    <cofactor evidence="12">
        <name>Mn(2+)</name>
        <dbReference type="ChEBI" id="CHEBI:29035"/>
    </cofactor>
</comment>
<evidence type="ECO:0000313" key="14">
    <source>
        <dbReference type="EMBL" id="PPB82102.1"/>
    </source>
</evidence>
<dbReference type="FunFam" id="3.30.160.270:FF:000003">
    <property type="entry name" value="2-isopropylmalate synthase"/>
    <property type="match status" value="1"/>
</dbReference>
<dbReference type="FunFam" id="1.10.238.260:FF:000001">
    <property type="entry name" value="2-isopropylmalate synthase"/>
    <property type="match status" value="1"/>
</dbReference>
<dbReference type="OrthoDB" id="9803573at2"/>
<name>A0A2S5JKZ2_9RHOB</name>
<dbReference type="NCBIfam" id="TIGR00973">
    <property type="entry name" value="leuA_bact"/>
    <property type="match status" value="1"/>
</dbReference>
<dbReference type="Pfam" id="PF00682">
    <property type="entry name" value="HMGL-like"/>
    <property type="match status" value="1"/>
</dbReference>
<dbReference type="Pfam" id="PF08502">
    <property type="entry name" value="LeuA_dimer"/>
    <property type="match status" value="1"/>
</dbReference>
<evidence type="ECO:0000256" key="12">
    <source>
        <dbReference type="HAMAP-Rule" id="MF_01025"/>
    </source>
</evidence>
<dbReference type="HAMAP" id="MF_01025">
    <property type="entry name" value="LeuA_type1"/>
    <property type="match status" value="1"/>
</dbReference>
<feature type="binding site" evidence="12">
    <location>
        <position position="19"/>
    </location>
    <ligand>
        <name>Mn(2+)</name>
        <dbReference type="ChEBI" id="CHEBI:29035"/>
    </ligand>
</feature>
<feature type="binding site" evidence="12">
    <location>
        <position position="208"/>
    </location>
    <ligand>
        <name>Mn(2+)</name>
        <dbReference type="ChEBI" id="CHEBI:29035"/>
    </ligand>
</feature>
<keyword evidence="12" id="KW-0963">Cytoplasm</keyword>
<dbReference type="FunFam" id="3.20.20.70:FF:000010">
    <property type="entry name" value="2-isopropylmalate synthase"/>
    <property type="match status" value="1"/>
</dbReference>
<comment type="similarity">
    <text evidence="2 12">Belongs to the alpha-IPM synthase/homocitrate synthase family. LeuA type 1 subfamily.</text>
</comment>
<keyword evidence="7 12" id="KW-0808">Transferase</keyword>
<feature type="binding site" evidence="12">
    <location>
        <position position="242"/>
    </location>
    <ligand>
        <name>Mn(2+)</name>
        <dbReference type="ChEBI" id="CHEBI:29035"/>
    </ligand>
</feature>
<dbReference type="SUPFAM" id="SSF51569">
    <property type="entry name" value="Aldolase"/>
    <property type="match status" value="1"/>
</dbReference>
<keyword evidence="6 12" id="KW-0028">Amino-acid biosynthesis</keyword>
<protein>
    <recommendedName>
        <fullName evidence="4 12">2-isopropylmalate synthase</fullName>
        <ecNumber evidence="3 12">2.3.3.13</ecNumber>
    </recommendedName>
    <alternativeName>
        <fullName evidence="11 12">Alpha-IPM synthase</fullName>
    </alternativeName>
    <alternativeName>
        <fullName evidence="12">Alpha-isopropylmalate synthase</fullName>
    </alternativeName>
</protein>
<evidence type="ECO:0000256" key="8">
    <source>
        <dbReference type="ARBA" id="ARBA00022723"/>
    </source>
</evidence>
<dbReference type="NCBIfam" id="NF002086">
    <property type="entry name" value="PRK00915.1-3"/>
    <property type="match status" value="1"/>
</dbReference>
<dbReference type="InterPro" id="IPR000891">
    <property type="entry name" value="PYR_CT"/>
</dbReference>
<dbReference type="Gene3D" id="3.20.20.70">
    <property type="entry name" value="Aldolase class I"/>
    <property type="match status" value="1"/>
</dbReference>
<dbReference type="InterPro" id="IPR002034">
    <property type="entry name" value="AIPM/Hcit_synth_CS"/>
</dbReference>
<dbReference type="Pfam" id="PF22617">
    <property type="entry name" value="HCS_D2"/>
    <property type="match status" value="1"/>
</dbReference>
<evidence type="ECO:0000259" key="13">
    <source>
        <dbReference type="PROSITE" id="PS50991"/>
    </source>
</evidence>
<dbReference type="UniPathway" id="UPA00048">
    <property type="reaction ID" value="UER00070"/>
</dbReference>
<dbReference type="PROSITE" id="PS50991">
    <property type="entry name" value="PYR_CT"/>
    <property type="match status" value="1"/>
</dbReference>
<evidence type="ECO:0000256" key="6">
    <source>
        <dbReference type="ARBA" id="ARBA00022605"/>
    </source>
</evidence>
<dbReference type="RefSeq" id="WP_104068696.1">
    <property type="nucleotide sequence ID" value="NZ_PRDS01000001.1"/>
</dbReference>
<dbReference type="Gene3D" id="1.10.238.260">
    <property type="match status" value="1"/>
</dbReference>
<dbReference type="SMART" id="SM00917">
    <property type="entry name" value="LeuA_dimer"/>
    <property type="match status" value="1"/>
</dbReference>
<keyword evidence="15" id="KW-1185">Reference proteome</keyword>
<evidence type="ECO:0000256" key="2">
    <source>
        <dbReference type="ARBA" id="ARBA00009396"/>
    </source>
</evidence>
<comment type="pathway">
    <text evidence="1 12">Amino-acid biosynthesis; L-leucine biosynthesis; L-leucine from 3-methyl-2-oxobutanoate: step 1/4.</text>
</comment>
<keyword evidence="9 12" id="KW-0464">Manganese</keyword>
<dbReference type="InterPro" id="IPR036230">
    <property type="entry name" value="LeuA_allosteric_dom_sf"/>
</dbReference>
<dbReference type="PANTHER" id="PTHR10277">
    <property type="entry name" value="HOMOCITRATE SYNTHASE-RELATED"/>
    <property type="match status" value="1"/>
</dbReference>
<evidence type="ECO:0000256" key="11">
    <source>
        <dbReference type="ARBA" id="ARBA00029993"/>
    </source>
</evidence>
<evidence type="ECO:0000256" key="1">
    <source>
        <dbReference type="ARBA" id="ARBA00004689"/>
    </source>
</evidence>
<reference evidence="14 15" key="1">
    <citation type="submission" date="2018-01" db="EMBL/GenBank/DDBJ databases">
        <title>Genomic Encyclopedia of Archaeal and Bacterial Type Strains, Phase II (KMG-II): from individual species to whole genera.</title>
        <authorList>
            <person name="Goeker M."/>
        </authorList>
    </citation>
    <scope>NUCLEOTIDE SEQUENCE [LARGE SCALE GENOMIC DNA]</scope>
    <source>
        <strain evidence="14 15">DSM 12048</strain>
    </source>
</reference>
<proteinExistence type="inferred from homology"/>